<evidence type="ECO:0008006" key="5">
    <source>
        <dbReference type="Google" id="ProtNLM"/>
    </source>
</evidence>
<feature type="chain" id="PRO_5012860683" description="Secreted protein" evidence="2">
    <location>
        <begin position="18"/>
        <end position="147"/>
    </location>
</feature>
<evidence type="ECO:0000256" key="1">
    <source>
        <dbReference type="SAM" id="MobiDB-lite"/>
    </source>
</evidence>
<organism evidence="3 4">
    <name type="scientific">Aspergillus sydowii CBS 593.65</name>
    <dbReference type="NCBI Taxonomy" id="1036612"/>
    <lineage>
        <taxon>Eukaryota</taxon>
        <taxon>Fungi</taxon>
        <taxon>Dikarya</taxon>
        <taxon>Ascomycota</taxon>
        <taxon>Pezizomycotina</taxon>
        <taxon>Eurotiomycetes</taxon>
        <taxon>Eurotiomycetidae</taxon>
        <taxon>Eurotiales</taxon>
        <taxon>Aspergillaceae</taxon>
        <taxon>Aspergillus</taxon>
        <taxon>Aspergillus subgen. Nidulantes</taxon>
    </lineage>
</organism>
<dbReference type="VEuPathDB" id="FungiDB:ASPSYDRAFT_1028061"/>
<dbReference type="Proteomes" id="UP000184356">
    <property type="component" value="Unassembled WGS sequence"/>
</dbReference>
<dbReference type="AlphaFoldDB" id="A0A1L9TFG1"/>
<feature type="compositionally biased region" description="Polar residues" evidence="1">
    <location>
        <begin position="67"/>
        <end position="80"/>
    </location>
</feature>
<dbReference type="GeneID" id="63755845"/>
<reference evidence="4" key="1">
    <citation type="journal article" date="2017" name="Genome Biol.">
        <title>Comparative genomics reveals high biological diversity and specific adaptations in the industrially and medically important fungal genus Aspergillus.</title>
        <authorList>
            <person name="de Vries R.P."/>
            <person name="Riley R."/>
            <person name="Wiebenga A."/>
            <person name="Aguilar-Osorio G."/>
            <person name="Amillis S."/>
            <person name="Uchima C.A."/>
            <person name="Anderluh G."/>
            <person name="Asadollahi M."/>
            <person name="Askin M."/>
            <person name="Barry K."/>
            <person name="Battaglia E."/>
            <person name="Bayram O."/>
            <person name="Benocci T."/>
            <person name="Braus-Stromeyer S.A."/>
            <person name="Caldana C."/>
            <person name="Canovas D."/>
            <person name="Cerqueira G.C."/>
            <person name="Chen F."/>
            <person name="Chen W."/>
            <person name="Choi C."/>
            <person name="Clum A."/>
            <person name="Dos Santos R.A."/>
            <person name="Damasio A.R."/>
            <person name="Diallinas G."/>
            <person name="Emri T."/>
            <person name="Fekete E."/>
            <person name="Flipphi M."/>
            <person name="Freyberg S."/>
            <person name="Gallo A."/>
            <person name="Gournas C."/>
            <person name="Habgood R."/>
            <person name="Hainaut M."/>
            <person name="Harispe M.L."/>
            <person name="Henrissat B."/>
            <person name="Hilden K.S."/>
            <person name="Hope R."/>
            <person name="Hossain A."/>
            <person name="Karabika E."/>
            <person name="Karaffa L."/>
            <person name="Karanyi Z."/>
            <person name="Krasevec N."/>
            <person name="Kuo A."/>
            <person name="Kusch H."/>
            <person name="LaButti K."/>
            <person name="Lagendijk E.L."/>
            <person name="Lapidus A."/>
            <person name="Levasseur A."/>
            <person name="Lindquist E."/>
            <person name="Lipzen A."/>
            <person name="Logrieco A.F."/>
            <person name="MacCabe A."/>
            <person name="Maekelae M.R."/>
            <person name="Malavazi I."/>
            <person name="Melin P."/>
            <person name="Meyer V."/>
            <person name="Mielnichuk N."/>
            <person name="Miskei M."/>
            <person name="Molnar A.P."/>
            <person name="Mule G."/>
            <person name="Ngan C.Y."/>
            <person name="Orejas M."/>
            <person name="Orosz E."/>
            <person name="Ouedraogo J.P."/>
            <person name="Overkamp K.M."/>
            <person name="Park H.-S."/>
            <person name="Perrone G."/>
            <person name="Piumi F."/>
            <person name="Punt P.J."/>
            <person name="Ram A.F."/>
            <person name="Ramon A."/>
            <person name="Rauscher S."/>
            <person name="Record E."/>
            <person name="Riano-Pachon D.M."/>
            <person name="Robert V."/>
            <person name="Roehrig J."/>
            <person name="Ruller R."/>
            <person name="Salamov A."/>
            <person name="Salih N.S."/>
            <person name="Samson R.A."/>
            <person name="Sandor E."/>
            <person name="Sanguinetti M."/>
            <person name="Schuetze T."/>
            <person name="Sepcic K."/>
            <person name="Shelest E."/>
            <person name="Sherlock G."/>
            <person name="Sophianopoulou V."/>
            <person name="Squina F.M."/>
            <person name="Sun H."/>
            <person name="Susca A."/>
            <person name="Todd R.B."/>
            <person name="Tsang A."/>
            <person name="Unkles S.E."/>
            <person name="van de Wiele N."/>
            <person name="van Rossen-Uffink D."/>
            <person name="Oliveira J.V."/>
            <person name="Vesth T.C."/>
            <person name="Visser J."/>
            <person name="Yu J.-H."/>
            <person name="Zhou M."/>
            <person name="Andersen M.R."/>
            <person name="Archer D.B."/>
            <person name="Baker S.E."/>
            <person name="Benoit I."/>
            <person name="Brakhage A.A."/>
            <person name="Braus G.H."/>
            <person name="Fischer R."/>
            <person name="Frisvad J.C."/>
            <person name="Goldman G.H."/>
            <person name="Houbraken J."/>
            <person name="Oakley B."/>
            <person name="Pocsi I."/>
            <person name="Scazzocchio C."/>
            <person name="Seiboth B."/>
            <person name="vanKuyk P.A."/>
            <person name="Wortman J."/>
            <person name="Dyer P.S."/>
            <person name="Grigoriev I.V."/>
        </authorList>
    </citation>
    <scope>NUCLEOTIDE SEQUENCE [LARGE SCALE GENOMIC DNA]</scope>
    <source>
        <strain evidence="4">CBS 593.65</strain>
    </source>
</reference>
<keyword evidence="2" id="KW-0732">Signal</keyword>
<evidence type="ECO:0000256" key="2">
    <source>
        <dbReference type="SAM" id="SignalP"/>
    </source>
</evidence>
<name>A0A1L9TFG1_9EURO</name>
<evidence type="ECO:0000313" key="3">
    <source>
        <dbReference type="EMBL" id="OJJ58111.1"/>
    </source>
</evidence>
<dbReference type="RefSeq" id="XP_040701917.1">
    <property type="nucleotide sequence ID" value="XM_040839772.1"/>
</dbReference>
<protein>
    <recommendedName>
        <fullName evidence="5">Secreted protein</fullName>
    </recommendedName>
</protein>
<evidence type="ECO:0000313" key="4">
    <source>
        <dbReference type="Proteomes" id="UP000184356"/>
    </source>
</evidence>
<dbReference type="EMBL" id="KV878587">
    <property type="protein sequence ID" value="OJJ58111.1"/>
    <property type="molecule type" value="Genomic_DNA"/>
</dbReference>
<feature type="region of interest" description="Disordered" evidence="1">
    <location>
        <begin position="37"/>
        <end position="147"/>
    </location>
</feature>
<proteinExistence type="predicted"/>
<feature type="compositionally biased region" description="Basic residues" evidence="1">
    <location>
        <begin position="84"/>
        <end position="96"/>
    </location>
</feature>
<sequence length="147" mass="16546">MVFQTLVFCITLLVCYAHMSITDQQERAKNAAPLGFGEKASTRSLGSGADLLQRRRDQSRRDNSGRTAASINRYSFSGNENKPRLKISRPYHRRVRQLSGGAAFRKNQTMEPHPSFPPQRTNQGPQTFVARNGINRRPAPCTRNNDA</sequence>
<feature type="compositionally biased region" description="Basic and acidic residues" evidence="1">
    <location>
        <begin position="52"/>
        <end position="64"/>
    </location>
</feature>
<feature type="signal peptide" evidence="2">
    <location>
        <begin position="1"/>
        <end position="17"/>
    </location>
</feature>
<accession>A0A1L9TFG1</accession>
<keyword evidence="4" id="KW-1185">Reference proteome</keyword>
<gene>
    <name evidence="3" type="ORF">ASPSYDRAFT_1028061</name>
</gene>